<evidence type="ECO:0000313" key="2">
    <source>
        <dbReference type="Proteomes" id="UP000050640"/>
    </source>
</evidence>
<keyword evidence="1" id="KW-0812">Transmembrane</keyword>
<sequence>MTSTTSSEDNLKAFLKVMEETSLLESEQSETSFCTSNYNPSLVAVATFGLMNSFNMYLINHKSWPAILTGLIACLQGFLVYEWFNLHGMKLTRKARIYFDEKNILETTKQLDFNLPPVSDDLTPGNLTEERKSALAELFRNEKDEKMQRWYQVHYGNVYEHAKKVERERKMMQDVAKNQNKTKY</sequence>
<keyword evidence="1" id="KW-1133">Transmembrane helix</keyword>
<name>A0A0R3RWZ9_9BILA</name>
<feature type="transmembrane region" description="Helical" evidence="1">
    <location>
        <begin position="64"/>
        <end position="84"/>
    </location>
</feature>
<dbReference type="Proteomes" id="UP000050640">
    <property type="component" value="Unplaced"/>
</dbReference>
<reference evidence="3" key="1">
    <citation type="submission" date="2017-02" db="UniProtKB">
        <authorList>
            <consortium name="WormBaseParasite"/>
        </authorList>
    </citation>
    <scope>IDENTIFICATION</scope>
</reference>
<organism evidence="2 3">
    <name type="scientific">Elaeophora elaphi</name>
    <dbReference type="NCBI Taxonomy" id="1147741"/>
    <lineage>
        <taxon>Eukaryota</taxon>
        <taxon>Metazoa</taxon>
        <taxon>Ecdysozoa</taxon>
        <taxon>Nematoda</taxon>
        <taxon>Chromadorea</taxon>
        <taxon>Rhabditida</taxon>
        <taxon>Spirurina</taxon>
        <taxon>Spiruromorpha</taxon>
        <taxon>Filarioidea</taxon>
        <taxon>Onchocercidae</taxon>
        <taxon>Elaeophora</taxon>
    </lineage>
</organism>
<accession>A0A0R3RWZ9</accession>
<dbReference type="AlphaFoldDB" id="A0A0R3RWZ9"/>
<evidence type="ECO:0000256" key="1">
    <source>
        <dbReference type="SAM" id="Phobius"/>
    </source>
</evidence>
<keyword evidence="1" id="KW-0472">Membrane</keyword>
<proteinExistence type="predicted"/>
<protein>
    <submittedName>
        <fullName evidence="3">Uncharacterized protein</fullName>
    </submittedName>
</protein>
<keyword evidence="2" id="KW-1185">Reference proteome</keyword>
<evidence type="ECO:0000313" key="3">
    <source>
        <dbReference type="WBParaSite" id="EEL_0000672401-mRNA-1"/>
    </source>
</evidence>
<dbReference type="WBParaSite" id="EEL_0000672401-mRNA-1">
    <property type="protein sequence ID" value="EEL_0000672401-mRNA-1"/>
    <property type="gene ID" value="EEL_0000672401"/>
</dbReference>